<sequence length="105" mass="12111">MYRTYRTTKDTIMGAEIENADITLTLIIDLDGKEYVMVKKQKEDAIYHLSLVGKITEIVHEISFEEYRDITYARLDKELLEQGIKPRKDPVSRISIIGEIVGTGY</sequence>
<dbReference type="PATRIC" id="fig|1149862.3.peg.2079"/>
<keyword evidence="2" id="KW-1185">Reference proteome</keyword>
<protein>
    <submittedName>
        <fullName evidence="1">Uncharacterized protein</fullName>
    </submittedName>
</protein>
<accession>I8RG81</accession>
<dbReference type="Proteomes" id="UP000004324">
    <property type="component" value="Unassembled WGS sequence"/>
</dbReference>
<evidence type="ECO:0000313" key="2">
    <source>
        <dbReference type="Proteomes" id="UP000004324"/>
    </source>
</evidence>
<proteinExistence type="predicted"/>
<organism evidence="1 2">
    <name type="scientific">Pelosinus fermentans B4</name>
    <dbReference type="NCBI Taxonomy" id="1149862"/>
    <lineage>
        <taxon>Bacteria</taxon>
        <taxon>Bacillati</taxon>
        <taxon>Bacillota</taxon>
        <taxon>Negativicutes</taxon>
        <taxon>Selenomonadales</taxon>
        <taxon>Sporomusaceae</taxon>
        <taxon>Pelosinus</taxon>
    </lineage>
</organism>
<dbReference type="AlphaFoldDB" id="I8RG81"/>
<dbReference type="RefSeq" id="WP_007933783.1">
    <property type="nucleotide sequence ID" value="NZ_AKVJ01000024.1"/>
</dbReference>
<reference evidence="1 2" key="1">
    <citation type="journal article" date="2012" name="J. Bacteriol.">
        <title>Draft Genome Sequences for Two Metal-Reducing Pelosinus fermentans Strains Isolated from a Cr(VI)-Contaminated Site and for Type Strain R7.</title>
        <authorList>
            <person name="Brown S.D."/>
            <person name="Podar M."/>
            <person name="Klingeman D.M."/>
            <person name="Johnson C.M."/>
            <person name="Yang Z.K."/>
            <person name="Utturkar S.M."/>
            <person name="Land M.L."/>
            <person name="Mosher J.J."/>
            <person name="Hurt R.A.Jr."/>
            <person name="Phelps T.J."/>
            <person name="Palumbo A.V."/>
            <person name="Arkin A.P."/>
            <person name="Hazen T.C."/>
            <person name="Elias D.A."/>
        </authorList>
    </citation>
    <scope>NUCLEOTIDE SEQUENCE [LARGE SCALE GENOMIC DNA]</scope>
    <source>
        <strain evidence="1 2">B4</strain>
    </source>
</reference>
<evidence type="ECO:0000313" key="1">
    <source>
        <dbReference type="EMBL" id="EIW18613.1"/>
    </source>
</evidence>
<name>I8RG81_9FIRM</name>
<dbReference type="EMBL" id="AKVJ01000024">
    <property type="protein sequence ID" value="EIW18613.1"/>
    <property type="molecule type" value="Genomic_DNA"/>
</dbReference>
<gene>
    <name evidence="1" type="ORF">FB4_3116</name>
</gene>
<comment type="caution">
    <text evidence="1">The sequence shown here is derived from an EMBL/GenBank/DDBJ whole genome shotgun (WGS) entry which is preliminary data.</text>
</comment>
<dbReference type="OrthoDB" id="1683146at2"/>